<proteinExistence type="predicted"/>
<dbReference type="PANTHER" id="PTHR43198:SF2">
    <property type="entry name" value="SI:CH1073-67J19.1-RELATED"/>
    <property type="match status" value="1"/>
</dbReference>
<dbReference type="RefSeq" id="WP_069725640.1">
    <property type="nucleotide sequence ID" value="NZ_MDCO01000001.1"/>
</dbReference>
<dbReference type="InterPro" id="IPR016084">
    <property type="entry name" value="Haem_Oase-like_multi-hlx"/>
</dbReference>
<feature type="domain" description="Thiaminase-2/PQQC" evidence="1">
    <location>
        <begin position="8"/>
        <end position="213"/>
    </location>
</feature>
<dbReference type="AlphaFoldDB" id="A0A1E5NJ35"/>
<sequence>MKFSEMVWKKNEELYKKIIDMPFNKELMEGTLDKGKFAYYIEQDSLYLKYYSKVLAIISSKINNNADYAIAFLKSSMNAYIVEEEIVHKYFRDTFKLENTNKITTANLGYTSFLINTAHTEAFEASAASILPCFWIYNEVGKYIKENAKIENNPYKNWIDAYADEEFSKSTENMIKIIDDLYNNASDYVKEKMIVSFDIAFVWEYRFWNDAYNLDDFYNV</sequence>
<evidence type="ECO:0000259" key="1">
    <source>
        <dbReference type="Pfam" id="PF03070"/>
    </source>
</evidence>
<accession>A0A1E5NJ35</accession>
<comment type="caution">
    <text evidence="2">The sequence shown here is derived from an EMBL/GenBank/DDBJ whole genome shotgun (WGS) entry which is preliminary data.</text>
</comment>
<dbReference type="InterPro" id="IPR004305">
    <property type="entry name" value="Thiaminase-2/PQQC"/>
</dbReference>
<reference evidence="2 3" key="1">
    <citation type="submission" date="2016-08" db="EMBL/GenBank/DDBJ databases">
        <title>Characterization and recognition of Brachyspira hampsonii sp. nov., a novel intestinal spirochete that is pathogenic to pigs.</title>
        <authorList>
            <person name="Mirajkar N."/>
            <person name="La T."/>
            <person name="Phillips N."/>
            <person name="Hampson D."/>
            <person name="Gebhart C."/>
        </authorList>
    </citation>
    <scope>NUCLEOTIDE SEQUENCE [LARGE SCALE GENOMIC DNA]</scope>
    <source>
        <strain evidence="2 3">P280/1</strain>
    </source>
</reference>
<name>A0A1E5NJ35_9SPIR</name>
<dbReference type="InterPro" id="IPR050967">
    <property type="entry name" value="Thiamine_Salvage_TenA"/>
</dbReference>
<dbReference type="Gene3D" id="1.20.910.10">
    <property type="entry name" value="Heme oxygenase-like"/>
    <property type="match status" value="1"/>
</dbReference>
<evidence type="ECO:0000313" key="2">
    <source>
        <dbReference type="EMBL" id="OEJ16191.1"/>
    </source>
</evidence>
<gene>
    <name evidence="2" type="ORF">BFL38_12220</name>
</gene>
<dbReference type="CDD" id="cd19365">
    <property type="entry name" value="TenA_C-like"/>
    <property type="match status" value="1"/>
</dbReference>
<dbReference type="SUPFAM" id="SSF48613">
    <property type="entry name" value="Heme oxygenase-like"/>
    <property type="match status" value="1"/>
</dbReference>
<dbReference type="EMBL" id="MDCO01000001">
    <property type="protein sequence ID" value="OEJ16191.1"/>
    <property type="molecule type" value="Genomic_DNA"/>
</dbReference>
<organism evidence="2 3">
    <name type="scientific">Brachyspira hampsonii</name>
    <dbReference type="NCBI Taxonomy" id="1287055"/>
    <lineage>
        <taxon>Bacteria</taxon>
        <taxon>Pseudomonadati</taxon>
        <taxon>Spirochaetota</taxon>
        <taxon>Spirochaetia</taxon>
        <taxon>Brachyspirales</taxon>
        <taxon>Brachyspiraceae</taxon>
        <taxon>Brachyspira</taxon>
    </lineage>
</organism>
<dbReference type="GO" id="GO:0005829">
    <property type="term" value="C:cytosol"/>
    <property type="evidence" value="ECO:0007669"/>
    <property type="project" value="TreeGrafter"/>
</dbReference>
<protein>
    <submittedName>
        <fullName evidence="2">TenA family transcriptional regulator</fullName>
    </submittedName>
</protein>
<dbReference type="Pfam" id="PF03070">
    <property type="entry name" value="TENA_THI-4"/>
    <property type="match status" value="1"/>
</dbReference>
<evidence type="ECO:0000313" key="3">
    <source>
        <dbReference type="Proteomes" id="UP000095247"/>
    </source>
</evidence>
<dbReference type="PANTHER" id="PTHR43198">
    <property type="entry name" value="BIFUNCTIONAL TH2 PROTEIN"/>
    <property type="match status" value="1"/>
</dbReference>
<dbReference type="Proteomes" id="UP000095247">
    <property type="component" value="Unassembled WGS sequence"/>
</dbReference>